<name>A0A8S5PIP1_9CAUD</name>
<reference evidence="1" key="1">
    <citation type="journal article" date="2021" name="Proc. Natl. Acad. Sci. U.S.A.">
        <title>A Catalog of Tens of Thousands of Viruses from Human Metagenomes Reveals Hidden Associations with Chronic Diseases.</title>
        <authorList>
            <person name="Tisza M.J."/>
            <person name="Buck C.B."/>
        </authorList>
    </citation>
    <scope>NUCLEOTIDE SEQUENCE</scope>
    <source>
        <strain evidence="1">CtL0q1</strain>
    </source>
</reference>
<accession>A0A8S5PIP1</accession>
<dbReference type="EMBL" id="BK015443">
    <property type="protein sequence ID" value="DAE06926.1"/>
    <property type="molecule type" value="Genomic_DNA"/>
</dbReference>
<proteinExistence type="predicted"/>
<sequence>MSYTFEITDKDGNCTEYKNIQKACYTIPVPNAKETVVEGDDLFSHRYKTYIANNLIQFCKFVNPNFDI</sequence>
<protein>
    <submittedName>
        <fullName evidence="1">Uncharacterized protein</fullName>
    </submittedName>
</protein>
<organism evidence="1">
    <name type="scientific">Siphoviridae sp. ctL0q1</name>
    <dbReference type="NCBI Taxonomy" id="2825449"/>
    <lineage>
        <taxon>Viruses</taxon>
        <taxon>Duplodnaviria</taxon>
        <taxon>Heunggongvirae</taxon>
        <taxon>Uroviricota</taxon>
        <taxon>Caudoviricetes</taxon>
    </lineage>
</organism>
<evidence type="ECO:0000313" key="1">
    <source>
        <dbReference type="EMBL" id="DAE06926.1"/>
    </source>
</evidence>